<gene>
    <name evidence="1" type="ORF">SOIL9_12960</name>
</gene>
<organism evidence="1 2">
    <name type="scientific">Gemmata massiliana</name>
    <dbReference type="NCBI Taxonomy" id="1210884"/>
    <lineage>
        <taxon>Bacteria</taxon>
        <taxon>Pseudomonadati</taxon>
        <taxon>Planctomycetota</taxon>
        <taxon>Planctomycetia</taxon>
        <taxon>Gemmatales</taxon>
        <taxon>Gemmataceae</taxon>
        <taxon>Gemmata</taxon>
    </lineage>
</organism>
<accession>A0A6P2D553</accession>
<sequence length="143" mass="15690">MKWVTSAVVLAMCTTGYGADPTPQTELKALQGSWVAESEELNGVVTPKEKLDRTLLVEGDKATNTFKRGAATHTSEVKLVLDPSKAPKGMDMLGKDFERKAIYKLEDGKLWVCVQHDPKKERPTGFKTTADSGYGVAVYVKKK</sequence>
<proteinExistence type="predicted"/>
<dbReference type="Proteomes" id="UP000464178">
    <property type="component" value="Chromosome"/>
</dbReference>
<name>A0A6P2D553_9BACT</name>
<dbReference type="AlphaFoldDB" id="A0A6P2D553"/>
<evidence type="ECO:0000313" key="1">
    <source>
        <dbReference type="EMBL" id="VTR96418.1"/>
    </source>
</evidence>
<dbReference type="InterPro" id="IPR017504">
    <property type="entry name" value="CHP03067_Planctomycetes"/>
</dbReference>
<evidence type="ECO:0008006" key="3">
    <source>
        <dbReference type="Google" id="ProtNLM"/>
    </source>
</evidence>
<protein>
    <recommendedName>
        <fullName evidence="3">TIGR03067 domain-containing protein</fullName>
    </recommendedName>
</protein>
<dbReference type="KEGG" id="gms:SOIL9_12960"/>
<dbReference type="NCBIfam" id="TIGR03067">
    <property type="entry name" value="Planc_TIGR03067"/>
    <property type="match status" value="1"/>
</dbReference>
<dbReference type="RefSeq" id="WP_162670707.1">
    <property type="nucleotide sequence ID" value="NZ_LR593886.1"/>
</dbReference>
<evidence type="ECO:0000313" key="2">
    <source>
        <dbReference type="Proteomes" id="UP000464178"/>
    </source>
</evidence>
<keyword evidence="2" id="KW-1185">Reference proteome</keyword>
<dbReference type="EMBL" id="LR593886">
    <property type="protein sequence ID" value="VTR96418.1"/>
    <property type="molecule type" value="Genomic_DNA"/>
</dbReference>
<reference evidence="1 2" key="1">
    <citation type="submission" date="2019-05" db="EMBL/GenBank/DDBJ databases">
        <authorList>
            <consortium name="Science for Life Laboratories"/>
        </authorList>
    </citation>
    <scope>NUCLEOTIDE SEQUENCE [LARGE SCALE GENOMIC DNA]</scope>
    <source>
        <strain evidence="1">Soil9</strain>
    </source>
</reference>